<gene>
    <name evidence="7" type="ORF">HZY91_01525</name>
</gene>
<dbReference type="InterPro" id="IPR004839">
    <property type="entry name" value="Aminotransferase_I/II_large"/>
</dbReference>
<dbReference type="RefSeq" id="WP_197114021.1">
    <property type="nucleotide sequence ID" value="NZ_JACBXQ010000001.1"/>
</dbReference>
<evidence type="ECO:0000256" key="2">
    <source>
        <dbReference type="ARBA" id="ARBA00012224"/>
    </source>
</evidence>
<keyword evidence="7" id="KW-0032">Aminotransferase</keyword>
<name>A0ABS0LNE5_9LACT</name>
<keyword evidence="4" id="KW-0456">Lyase</keyword>
<dbReference type="PANTHER" id="PTHR43525">
    <property type="entry name" value="PROTEIN MALY"/>
    <property type="match status" value="1"/>
</dbReference>
<dbReference type="SUPFAM" id="SSF53383">
    <property type="entry name" value="PLP-dependent transferases"/>
    <property type="match status" value="1"/>
</dbReference>
<evidence type="ECO:0000313" key="8">
    <source>
        <dbReference type="Proteomes" id="UP000721415"/>
    </source>
</evidence>
<evidence type="ECO:0000313" key="7">
    <source>
        <dbReference type="EMBL" id="MBG9985569.1"/>
    </source>
</evidence>
<evidence type="ECO:0000259" key="6">
    <source>
        <dbReference type="Pfam" id="PF00155"/>
    </source>
</evidence>
<dbReference type="Gene3D" id="3.90.1150.10">
    <property type="entry name" value="Aspartate Aminotransferase, domain 1"/>
    <property type="match status" value="1"/>
</dbReference>
<accession>A0ABS0LNE5</accession>
<proteinExistence type="inferred from homology"/>
<feature type="domain" description="Aminotransferase class I/classII large" evidence="6">
    <location>
        <begin position="42"/>
        <end position="383"/>
    </location>
</feature>
<dbReference type="Pfam" id="PF00155">
    <property type="entry name" value="Aminotran_1_2"/>
    <property type="match status" value="1"/>
</dbReference>
<dbReference type="GO" id="GO:0008483">
    <property type="term" value="F:transaminase activity"/>
    <property type="evidence" value="ECO:0007669"/>
    <property type="project" value="UniProtKB-KW"/>
</dbReference>
<comment type="similarity">
    <text evidence="5">Belongs to the class-II pyridoxal-phosphate-dependent aminotransferase family. MalY/PatB cystathionine beta-lyase subfamily.</text>
</comment>
<keyword evidence="7" id="KW-0808">Transferase</keyword>
<dbReference type="InterPro" id="IPR015422">
    <property type="entry name" value="PyrdxlP-dep_Trfase_small"/>
</dbReference>
<organism evidence="7 8">
    <name type="scientific">Facklamia lactis</name>
    <dbReference type="NCBI Taxonomy" id="2749967"/>
    <lineage>
        <taxon>Bacteria</taxon>
        <taxon>Bacillati</taxon>
        <taxon>Bacillota</taxon>
        <taxon>Bacilli</taxon>
        <taxon>Lactobacillales</taxon>
        <taxon>Aerococcaceae</taxon>
        <taxon>Facklamia</taxon>
    </lineage>
</organism>
<dbReference type="InterPro" id="IPR051798">
    <property type="entry name" value="Class-II_PLP-Dep_Aminotrans"/>
</dbReference>
<dbReference type="Gene3D" id="3.40.640.10">
    <property type="entry name" value="Type I PLP-dependent aspartate aminotransferase-like (Major domain)"/>
    <property type="match status" value="1"/>
</dbReference>
<dbReference type="InterPro" id="IPR015421">
    <property type="entry name" value="PyrdxlP-dep_Trfase_major"/>
</dbReference>
<dbReference type="NCBIfam" id="TIGR04350">
    <property type="entry name" value="C_S_lyase_PatB"/>
    <property type="match status" value="1"/>
</dbReference>
<dbReference type="InterPro" id="IPR015424">
    <property type="entry name" value="PyrdxlP-dep_Trfase"/>
</dbReference>
<dbReference type="CDD" id="cd00609">
    <property type="entry name" value="AAT_like"/>
    <property type="match status" value="1"/>
</dbReference>
<dbReference type="InterPro" id="IPR027619">
    <property type="entry name" value="C-S_lyase_PatB-like"/>
</dbReference>
<comment type="caution">
    <text evidence="7">The sequence shown here is derived from an EMBL/GenBank/DDBJ whole genome shotgun (WGS) entry which is preliminary data.</text>
</comment>
<dbReference type="PANTHER" id="PTHR43525:SF1">
    <property type="entry name" value="PROTEIN MALY"/>
    <property type="match status" value="1"/>
</dbReference>
<evidence type="ECO:0000256" key="3">
    <source>
        <dbReference type="ARBA" id="ARBA00022898"/>
    </source>
</evidence>
<keyword evidence="8" id="KW-1185">Reference proteome</keyword>
<sequence length="397" mass="45631">MTNKINFDEVNNRRGSDCKKFNPNLYDETVLPMWIADTDFKVPKEVAEVANNRNAHELYGYPYELPEFNESVKGWMKRRHDWEIDNSHVEFAFGVVPACIYLIQEFTQPGDNIVLLTPLYSPLREAVVDNGRILLNSSMEYKQGNYEINWEDFEAKLSNSKTRMLILCNPHNPGGKVFTKDELLKIGKLCLENNILIFSDEIHADIIYEDNKHIPIASLSKEISDITVTSLNPGKSFNVAGVRTAAVIISNKNIMTRYILSRKRNKAMGRTVMGQNVFIACYKYGDEYIDQEVQYLEMNMEFAVKFIEENIPELKAYKQQATYLLWIDCNGLNLSQEELMDLFEKEGKIAMNSGLSFGKEGNGFVRLNFAVPRPILEEGCNRLLRAVEYHRSNSLNN</sequence>
<reference evidence="7 8" key="1">
    <citation type="submission" date="2020-07" db="EMBL/GenBank/DDBJ databases">
        <title>Facklamia lactis sp. nov., isolated from raw milk.</title>
        <authorList>
            <person name="Doll E.V."/>
            <person name="Huptas C."/>
            <person name="Staib L."/>
            <person name="Wenning M."/>
            <person name="Scherer S."/>
        </authorList>
    </citation>
    <scope>NUCLEOTIDE SEQUENCE [LARGE SCALE GENOMIC DNA]</scope>
    <source>
        <strain evidence="7 8">DSM 111018</strain>
    </source>
</reference>
<dbReference type="EC" id="4.4.1.13" evidence="2"/>
<dbReference type="Proteomes" id="UP000721415">
    <property type="component" value="Unassembled WGS sequence"/>
</dbReference>
<keyword evidence="3" id="KW-0663">Pyridoxal phosphate</keyword>
<dbReference type="EMBL" id="JACBXQ010000001">
    <property type="protein sequence ID" value="MBG9985569.1"/>
    <property type="molecule type" value="Genomic_DNA"/>
</dbReference>
<protein>
    <recommendedName>
        <fullName evidence="2">cysteine-S-conjugate beta-lyase</fullName>
        <ecNumber evidence="2">4.4.1.13</ecNumber>
    </recommendedName>
</protein>
<comment type="cofactor">
    <cofactor evidence="1">
        <name>pyridoxal 5'-phosphate</name>
        <dbReference type="ChEBI" id="CHEBI:597326"/>
    </cofactor>
</comment>
<evidence type="ECO:0000256" key="1">
    <source>
        <dbReference type="ARBA" id="ARBA00001933"/>
    </source>
</evidence>
<evidence type="ECO:0000256" key="4">
    <source>
        <dbReference type="ARBA" id="ARBA00023239"/>
    </source>
</evidence>
<evidence type="ECO:0000256" key="5">
    <source>
        <dbReference type="ARBA" id="ARBA00037974"/>
    </source>
</evidence>